<name>A0A6I6H9H3_VARPD</name>
<evidence type="ECO:0000256" key="2">
    <source>
        <dbReference type="SAM" id="SignalP"/>
    </source>
</evidence>
<dbReference type="RefSeq" id="WP_157613707.1">
    <property type="nucleotide sequence ID" value="NZ_CP046622.1"/>
</dbReference>
<feature type="chain" id="PRO_5026131823" description="Membrane lipoprotein, cell wall extensin motif" evidence="2">
    <location>
        <begin position="25"/>
        <end position="108"/>
    </location>
</feature>
<keyword evidence="2" id="KW-0732">Signal</keyword>
<organism evidence="3 4">
    <name type="scientific">Variovorax paradoxus</name>
    <dbReference type="NCBI Taxonomy" id="34073"/>
    <lineage>
        <taxon>Bacteria</taxon>
        <taxon>Pseudomonadati</taxon>
        <taxon>Pseudomonadota</taxon>
        <taxon>Betaproteobacteria</taxon>
        <taxon>Burkholderiales</taxon>
        <taxon>Comamonadaceae</taxon>
        <taxon>Variovorax</taxon>
    </lineage>
</organism>
<dbReference type="Proteomes" id="UP000425817">
    <property type="component" value="Chromosome"/>
</dbReference>
<proteinExistence type="predicted"/>
<dbReference type="OrthoDB" id="6931506at2"/>
<protein>
    <recommendedName>
        <fullName evidence="5">Membrane lipoprotein, cell wall extensin motif</fullName>
    </recommendedName>
</protein>
<feature type="compositionally biased region" description="Basic and acidic residues" evidence="1">
    <location>
        <begin position="65"/>
        <end position="81"/>
    </location>
</feature>
<feature type="region of interest" description="Disordered" evidence="1">
    <location>
        <begin position="65"/>
        <end position="89"/>
    </location>
</feature>
<sequence>MKCLLRPLALAALLAGGLVAPALADPHKDESGHGYGKGRHGKREHKEAYWDGGCKVERKWGKGGEYKEERKCKERSARPRQYDGPYYAAPQPVAPPTVVIQPQIVIRP</sequence>
<dbReference type="EMBL" id="CP046622">
    <property type="protein sequence ID" value="QGW82359.1"/>
    <property type="molecule type" value="Genomic_DNA"/>
</dbReference>
<dbReference type="AlphaFoldDB" id="A0A6I6H9H3"/>
<evidence type="ECO:0000313" key="4">
    <source>
        <dbReference type="Proteomes" id="UP000425817"/>
    </source>
</evidence>
<evidence type="ECO:0000313" key="3">
    <source>
        <dbReference type="EMBL" id="QGW82359.1"/>
    </source>
</evidence>
<gene>
    <name evidence="3" type="ORF">GOQ09_12550</name>
</gene>
<evidence type="ECO:0000256" key="1">
    <source>
        <dbReference type="SAM" id="MobiDB-lite"/>
    </source>
</evidence>
<reference evidence="3 4" key="1">
    <citation type="submission" date="2019-12" db="EMBL/GenBank/DDBJ databases">
        <title>Hybrid Genome Assemblies of two High G+C Isolates from Undergraduate Microbiology Courses.</title>
        <authorList>
            <person name="Ne Ville C.J."/>
            <person name="Enright D."/>
            <person name="Hernandez I."/>
            <person name="Dodsworth J."/>
            <person name="Orwin P.M."/>
        </authorList>
    </citation>
    <scope>NUCLEOTIDE SEQUENCE [LARGE SCALE GENOMIC DNA]</scope>
    <source>
        <strain evidence="3 4">CSUSB</strain>
    </source>
</reference>
<feature type="region of interest" description="Disordered" evidence="1">
    <location>
        <begin position="23"/>
        <end position="46"/>
    </location>
</feature>
<evidence type="ECO:0008006" key="5">
    <source>
        <dbReference type="Google" id="ProtNLM"/>
    </source>
</evidence>
<feature type="signal peptide" evidence="2">
    <location>
        <begin position="1"/>
        <end position="24"/>
    </location>
</feature>
<accession>A0A6I6H9H3</accession>